<organism evidence="5 6">
    <name type="scientific">Vibrio palustris</name>
    <dbReference type="NCBI Taxonomy" id="1918946"/>
    <lineage>
        <taxon>Bacteria</taxon>
        <taxon>Pseudomonadati</taxon>
        <taxon>Pseudomonadota</taxon>
        <taxon>Gammaproteobacteria</taxon>
        <taxon>Vibrionales</taxon>
        <taxon>Vibrionaceae</taxon>
        <taxon>Vibrio</taxon>
    </lineage>
</organism>
<dbReference type="Pfam" id="PF03938">
    <property type="entry name" value="OmpH"/>
    <property type="match status" value="1"/>
</dbReference>
<comment type="similarity">
    <text evidence="2">Belongs to the skp family.</text>
</comment>
<feature type="chain" id="PRO_5012413167" description="Chaperone protein skp" evidence="4">
    <location>
        <begin position="24"/>
        <end position="169"/>
    </location>
</feature>
<evidence type="ECO:0000256" key="4">
    <source>
        <dbReference type="SAM" id="SignalP"/>
    </source>
</evidence>
<reference evidence="5 6" key="1">
    <citation type="submission" date="2017-02" db="EMBL/GenBank/DDBJ databases">
        <authorList>
            <person name="Peterson S.W."/>
        </authorList>
    </citation>
    <scope>NUCLEOTIDE SEQUENCE [LARGE SCALE GENOMIC DNA]</scope>
    <source>
        <strain evidence="5 6">CECT 9027</strain>
    </source>
</reference>
<comment type="function">
    <text evidence="2">Molecular chaperone that interacts specifically with outer membrane proteins, thus maintaining the solubility of early folding intermediates during passage through the periplasm.</text>
</comment>
<dbReference type="InterPro" id="IPR005632">
    <property type="entry name" value="Chaperone_Skp"/>
</dbReference>
<dbReference type="GO" id="GO:0051082">
    <property type="term" value="F:unfolded protein binding"/>
    <property type="evidence" value="ECO:0007669"/>
    <property type="project" value="InterPro"/>
</dbReference>
<dbReference type="PANTHER" id="PTHR35089:SF1">
    <property type="entry name" value="CHAPERONE PROTEIN SKP"/>
    <property type="match status" value="1"/>
</dbReference>
<dbReference type="GO" id="GO:0050821">
    <property type="term" value="P:protein stabilization"/>
    <property type="evidence" value="ECO:0007669"/>
    <property type="project" value="TreeGrafter"/>
</dbReference>
<dbReference type="PIRSF" id="PIRSF002094">
    <property type="entry name" value="OMP26_Skp"/>
    <property type="match status" value="1"/>
</dbReference>
<dbReference type="GO" id="GO:0005829">
    <property type="term" value="C:cytosol"/>
    <property type="evidence" value="ECO:0007669"/>
    <property type="project" value="TreeGrafter"/>
</dbReference>
<dbReference type="EMBL" id="FUFT01000001">
    <property type="protein sequence ID" value="SJL82249.1"/>
    <property type="molecule type" value="Genomic_DNA"/>
</dbReference>
<evidence type="ECO:0000313" key="5">
    <source>
        <dbReference type="EMBL" id="SJL82249.1"/>
    </source>
</evidence>
<dbReference type="GO" id="GO:0042597">
    <property type="term" value="C:periplasmic space"/>
    <property type="evidence" value="ECO:0007669"/>
    <property type="project" value="UniProtKB-SubCell"/>
</dbReference>
<keyword evidence="6" id="KW-1185">Reference proteome</keyword>
<dbReference type="Proteomes" id="UP000189475">
    <property type="component" value="Unassembled WGS sequence"/>
</dbReference>
<dbReference type="AlphaFoldDB" id="A0A1R4B014"/>
<proteinExistence type="inferred from homology"/>
<keyword evidence="1 4" id="KW-0732">Signal</keyword>
<keyword evidence="2" id="KW-0143">Chaperone</keyword>
<evidence type="ECO:0000256" key="2">
    <source>
        <dbReference type="PIRNR" id="PIRNR002094"/>
    </source>
</evidence>
<dbReference type="OrthoDB" id="5624238at2"/>
<keyword evidence="2" id="KW-0574">Periplasm</keyword>
<dbReference type="SUPFAM" id="SSF111384">
    <property type="entry name" value="OmpH-like"/>
    <property type="match status" value="1"/>
</dbReference>
<dbReference type="STRING" id="1918946.VPAL9027_00161"/>
<dbReference type="SMART" id="SM00935">
    <property type="entry name" value="OmpH"/>
    <property type="match status" value="1"/>
</dbReference>
<comment type="subcellular location">
    <subcellularLocation>
        <location evidence="2">Periplasm</location>
    </subcellularLocation>
</comment>
<evidence type="ECO:0000313" key="6">
    <source>
        <dbReference type="Proteomes" id="UP000189475"/>
    </source>
</evidence>
<name>A0A1R4B014_9VIBR</name>
<sequence length="169" mass="19231">MKNIFKAAGVSLVILSSSFFANAAEAAQKIGYINTAQVFHELPQRKVVLQKLQSEFKDKAAELKSIQSQAQKKMEKLKRDSSLMSDDERDKLRVEISQLQSNYKIKGQSLEKASKRREAQEKQKLFKVIQNAVQKVAKKDGYDMIVDISAMQYGKPEYDISKEVIKSIK</sequence>
<accession>A0A1R4B014</accession>
<feature type="signal peptide" evidence="4">
    <location>
        <begin position="1"/>
        <end position="23"/>
    </location>
</feature>
<dbReference type="PANTHER" id="PTHR35089">
    <property type="entry name" value="CHAPERONE PROTEIN SKP"/>
    <property type="match status" value="1"/>
</dbReference>
<evidence type="ECO:0000256" key="1">
    <source>
        <dbReference type="ARBA" id="ARBA00022729"/>
    </source>
</evidence>
<dbReference type="InterPro" id="IPR024930">
    <property type="entry name" value="Skp_dom_sf"/>
</dbReference>
<dbReference type="Gene3D" id="3.30.910.20">
    <property type="entry name" value="Skp domain"/>
    <property type="match status" value="1"/>
</dbReference>
<dbReference type="RefSeq" id="WP_077311374.1">
    <property type="nucleotide sequence ID" value="NZ_AP024887.1"/>
</dbReference>
<protein>
    <recommendedName>
        <fullName evidence="2">Chaperone protein skp</fullName>
    </recommendedName>
</protein>
<gene>
    <name evidence="5" type="primary">skp</name>
    <name evidence="5" type="ORF">VPAL9027_00161</name>
</gene>
<comment type="subunit">
    <text evidence="2">Homotrimer.</text>
</comment>
<evidence type="ECO:0000256" key="3">
    <source>
        <dbReference type="SAM" id="MobiDB-lite"/>
    </source>
</evidence>
<feature type="region of interest" description="Disordered" evidence="3">
    <location>
        <begin position="66"/>
        <end position="86"/>
    </location>
</feature>
<feature type="compositionally biased region" description="Basic and acidic residues" evidence="3">
    <location>
        <begin position="72"/>
        <end position="86"/>
    </location>
</feature>